<comment type="similarity">
    <text evidence="1 9">Belongs to the eukaryotic RecA-like protein family.</text>
</comment>
<dbReference type="InterPro" id="IPR011938">
    <property type="entry name" value="DNA_recomb/repair_RadA"/>
</dbReference>
<feature type="compositionally biased region" description="Basic residues" evidence="10">
    <location>
        <begin position="325"/>
        <end position="336"/>
    </location>
</feature>
<keyword evidence="5 9" id="KW-0067">ATP-binding</keyword>
<dbReference type="FunFam" id="3.40.50.300:FF:002052">
    <property type="entry name" value="DNA repair protein RAD51 homolog"/>
    <property type="match status" value="1"/>
</dbReference>
<feature type="domain" description="RecA family profile 2" evidence="12">
    <location>
        <begin position="260"/>
        <end position="321"/>
    </location>
</feature>
<evidence type="ECO:0000256" key="4">
    <source>
        <dbReference type="ARBA" id="ARBA00022763"/>
    </source>
</evidence>
<dbReference type="InterPro" id="IPR010995">
    <property type="entry name" value="DNA_repair_Rad51/TF_NusA_a-hlx"/>
</dbReference>
<evidence type="ECO:0000256" key="8">
    <source>
        <dbReference type="ARBA" id="ARBA00025684"/>
    </source>
</evidence>
<name>A0A2Z2HIS0_9ARCH</name>
<evidence type="ECO:0000256" key="5">
    <source>
        <dbReference type="ARBA" id="ARBA00022840"/>
    </source>
</evidence>
<accession>A0A2Z2HIS0</accession>
<dbReference type="SUPFAM" id="SSF52540">
    <property type="entry name" value="P-loop containing nucleoside triphosphate hydrolases"/>
    <property type="match status" value="1"/>
</dbReference>
<dbReference type="Gene3D" id="3.40.50.300">
    <property type="entry name" value="P-loop containing nucleotide triphosphate hydrolases"/>
    <property type="match status" value="1"/>
</dbReference>
<proteinExistence type="inferred from homology"/>
<feature type="compositionally biased region" description="Acidic residues" evidence="10">
    <location>
        <begin position="349"/>
        <end position="393"/>
    </location>
</feature>
<feature type="region of interest" description="Disordered" evidence="10">
    <location>
        <begin position="320"/>
        <end position="406"/>
    </location>
</feature>
<dbReference type="Proteomes" id="UP000249949">
    <property type="component" value="Chromosome"/>
</dbReference>
<evidence type="ECO:0000256" key="7">
    <source>
        <dbReference type="ARBA" id="ARBA00023172"/>
    </source>
</evidence>
<gene>
    <name evidence="13" type="primary">radA_2</name>
    <name evidence="9" type="synonym">radA</name>
    <name evidence="13" type="ORF">NMSP_0359</name>
</gene>
<dbReference type="Pfam" id="PF08423">
    <property type="entry name" value="Rad51"/>
    <property type="match status" value="1"/>
</dbReference>
<protein>
    <recommendedName>
        <fullName evidence="2 9">DNA repair and recombination protein RadA</fullName>
    </recommendedName>
</protein>
<dbReference type="PANTHER" id="PTHR22942">
    <property type="entry name" value="RECA/RAD51/RADA DNA STRAND-PAIRING FAMILY MEMBER"/>
    <property type="match status" value="1"/>
</dbReference>
<dbReference type="GeneID" id="32900857"/>
<feature type="compositionally biased region" description="Basic and acidic residues" evidence="10">
    <location>
        <begin position="337"/>
        <end position="347"/>
    </location>
</feature>
<dbReference type="OrthoDB" id="31129at2157"/>
<dbReference type="PROSITE" id="PS50162">
    <property type="entry name" value="RECA_2"/>
    <property type="match status" value="1"/>
</dbReference>
<evidence type="ECO:0000259" key="12">
    <source>
        <dbReference type="PROSITE" id="PS50163"/>
    </source>
</evidence>
<organism evidence="13 14">
    <name type="scientific">Candidatus Nitrosomarinus catalinensis</name>
    <dbReference type="NCBI Taxonomy" id="1898749"/>
    <lineage>
        <taxon>Archaea</taxon>
        <taxon>Nitrososphaerota</taxon>
        <taxon>Nitrososphaeria</taxon>
        <taxon>Nitrosopumilales</taxon>
        <taxon>Nitrosopumilaceae</taxon>
        <taxon>Candidatus Nitrosomarinus</taxon>
    </lineage>
</organism>
<evidence type="ECO:0000313" key="14">
    <source>
        <dbReference type="Proteomes" id="UP000249949"/>
    </source>
</evidence>
<sequence>MVEDLRLDSLEGVGPVTTRKLSDAGVHNVMDLIVRGPVDISEITGMEKDTAEKIVNKARKHLVEGGLLAKDFISASELYKTRQSIGKISTGTNCLDTLFDGGIETRALTEVYGEFGCGKTQFAHTMSVMVQKSKEEGGLEGGVLYIDTENTFRPERIVQIAQAHEMDPEKVLDNIIVARAYNSAHQTLILEEAGAIIEENNVKLIVADSAVGLFRSEYLGRGTLSVRQQKLNHFVHLLVRIAETYDCAAIATNQVMASPDVFFGDPTRPIGGNVVAHTSTYRIYFKKSGKKRIARMVDSPHHPEEEVIFALGQAGIIDPEEAEKKTKKTAKKATTKKTKETKTKTTVEPEVEATVEPEVEATVEPEVEATVEPEVEATVEPEVEATVEPEVDIVEDHGADITSDDF</sequence>
<comment type="caution">
    <text evidence="9">Lacks conserved residue(s) required for the propagation of feature annotation.</text>
</comment>
<evidence type="ECO:0000259" key="11">
    <source>
        <dbReference type="PROSITE" id="PS50162"/>
    </source>
</evidence>
<keyword evidence="14" id="KW-1185">Reference proteome</keyword>
<dbReference type="NCBIfam" id="NF003301">
    <property type="entry name" value="PRK04301.1"/>
    <property type="match status" value="1"/>
</dbReference>
<dbReference type="InterPro" id="IPR003593">
    <property type="entry name" value="AAA+_ATPase"/>
</dbReference>
<dbReference type="PROSITE" id="PS50163">
    <property type="entry name" value="RECA_3"/>
    <property type="match status" value="1"/>
</dbReference>
<dbReference type="Gene3D" id="1.10.150.20">
    <property type="entry name" value="5' to 3' exonuclease, C-terminal subdomain"/>
    <property type="match status" value="1"/>
</dbReference>
<evidence type="ECO:0000256" key="9">
    <source>
        <dbReference type="HAMAP-Rule" id="MF_00348"/>
    </source>
</evidence>
<dbReference type="GO" id="GO:0006310">
    <property type="term" value="P:DNA recombination"/>
    <property type="evidence" value="ECO:0007669"/>
    <property type="project" value="UniProtKB-UniRule"/>
</dbReference>
<dbReference type="HAMAP" id="MF_00348">
    <property type="entry name" value="RadA_arch"/>
    <property type="match status" value="1"/>
</dbReference>
<dbReference type="Pfam" id="PF14520">
    <property type="entry name" value="HHH_5"/>
    <property type="match status" value="1"/>
</dbReference>
<dbReference type="GO" id="GO:0006281">
    <property type="term" value="P:DNA repair"/>
    <property type="evidence" value="ECO:0007669"/>
    <property type="project" value="UniProtKB-UniRule"/>
</dbReference>
<evidence type="ECO:0000256" key="3">
    <source>
        <dbReference type="ARBA" id="ARBA00022741"/>
    </source>
</evidence>
<dbReference type="RefSeq" id="WP_086907179.1">
    <property type="nucleotide sequence ID" value="NZ_CP021324.1"/>
</dbReference>
<dbReference type="PANTHER" id="PTHR22942:SF30">
    <property type="entry name" value="MEIOTIC RECOMBINATION PROTEIN DMC1_LIM15 HOMOLOG"/>
    <property type="match status" value="1"/>
</dbReference>
<keyword evidence="3 9" id="KW-0547">Nucleotide-binding</keyword>
<dbReference type="InterPro" id="IPR020587">
    <property type="entry name" value="RecA_monomer-monomer_interface"/>
</dbReference>
<keyword evidence="7 9" id="KW-0233">DNA recombination</keyword>
<comment type="function">
    <text evidence="8 9">Involved in DNA repair and in homologous recombination. Binds and assemble on single-stranded DNA to form a nucleoprotein filament. Hydrolyzes ATP in a ssDNA-dependent manner and promotes DNA strand exchange between homologous DNA molecules.</text>
</comment>
<evidence type="ECO:0000256" key="10">
    <source>
        <dbReference type="SAM" id="MobiDB-lite"/>
    </source>
</evidence>
<dbReference type="EMBL" id="CP021324">
    <property type="protein sequence ID" value="ARS63983.1"/>
    <property type="molecule type" value="Genomic_DNA"/>
</dbReference>
<evidence type="ECO:0000256" key="1">
    <source>
        <dbReference type="ARBA" id="ARBA00008050"/>
    </source>
</evidence>
<keyword evidence="6 9" id="KW-0238">DNA-binding</keyword>
<dbReference type="KEGG" id="nct:NMSP_0359"/>
<dbReference type="InterPro" id="IPR027417">
    <property type="entry name" value="P-loop_NTPase"/>
</dbReference>
<dbReference type="GO" id="GO:0140664">
    <property type="term" value="F:ATP-dependent DNA damage sensor activity"/>
    <property type="evidence" value="ECO:0007669"/>
    <property type="project" value="InterPro"/>
</dbReference>
<keyword evidence="4 9" id="KW-0227">DNA damage</keyword>
<dbReference type="InterPro" id="IPR020588">
    <property type="entry name" value="RecA_ATP-bd"/>
</dbReference>
<dbReference type="AlphaFoldDB" id="A0A2Z2HIS0"/>
<evidence type="ECO:0000256" key="6">
    <source>
        <dbReference type="ARBA" id="ARBA00023125"/>
    </source>
</evidence>
<dbReference type="GO" id="GO:0005524">
    <property type="term" value="F:ATP binding"/>
    <property type="evidence" value="ECO:0007669"/>
    <property type="project" value="UniProtKB-UniRule"/>
</dbReference>
<reference evidence="13 14" key="1">
    <citation type="journal article" date="2017" name="Environ. Microbiol.">
        <title>Genome and epigenome of a novel marine Thaumarchaeota strain suggest viral infection, phosphorothioation DNA modification and multiple restriction systems.</title>
        <authorList>
            <person name="Ahlgren N.A."/>
            <person name="Chen Y."/>
            <person name="Needham D.M."/>
            <person name="Parada A.E."/>
            <person name="Sachdeva R."/>
            <person name="Trinh V."/>
            <person name="Chen T."/>
            <person name="Fuhrman J.A."/>
        </authorList>
    </citation>
    <scope>NUCLEOTIDE SEQUENCE [LARGE SCALE GENOMIC DNA]</scope>
    <source>
        <strain evidence="13 14">SPOT01</strain>
    </source>
</reference>
<dbReference type="SUPFAM" id="SSF47794">
    <property type="entry name" value="Rad51 N-terminal domain-like"/>
    <property type="match status" value="1"/>
</dbReference>
<feature type="domain" description="RecA family profile 1" evidence="11">
    <location>
        <begin position="84"/>
        <end position="255"/>
    </location>
</feature>
<dbReference type="NCBIfam" id="TIGR02236">
    <property type="entry name" value="recomb_radA"/>
    <property type="match status" value="1"/>
</dbReference>
<evidence type="ECO:0000256" key="2">
    <source>
        <dbReference type="ARBA" id="ARBA00018144"/>
    </source>
</evidence>
<dbReference type="SMART" id="SM00382">
    <property type="entry name" value="AAA"/>
    <property type="match status" value="1"/>
</dbReference>
<dbReference type="GO" id="GO:0003684">
    <property type="term" value="F:damaged DNA binding"/>
    <property type="evidence" value="ECO:0007669"/>
    <property type="project" value="UniProtKB-UniRule"/>
</dbReference>
<dbReference type="InterPro" id="IPR013632">
    <property type="entry name" value="Rad51_C"/>
</dbReference>
<evidence type="ECO:0000313" key="13">
    <source>
        <dbReference type="EMBL" id="ARS63983.1"/>
    </source>
</evidence>